<evidence type="ECO:0000256" key="4">
    <source>
        <dbReference type="ARBA" id="ARBA00022833"/>
    </source>
</evidence>
<dbReference type="InterPro" id="IPR036388">
    <property type="entry name" value="WH-like_DNA-bd_sf"/>
</dbReference>
<dbReference type="CDD" id="cd07722">
    <property type="entry name" value="LACTB2-like_MBL-fold"/>
    <property type="match status" value="1"/>
</dbReference>
<reference evidence="6" key="1">
    <citation type="submission" date="2022-07" db="EMBL/GenBank/DDBJ databases">
        <title>The genome of Lyophyllum shimeji provides insight into the initial evolution of ectomycorrhizal fungal genome.</title>
        <authorList>
            <person name="Kobayashi Y."/>
            <person name="Shibata T."/>
            <person name="Hirakawa H."/>
            <person name="Shigenobu S."/>
            <person name="Nishiyama T."/>
            <person name="Yamada A."/>
            <person name="Hasebe M."/>
            <person name="Kawaguchi M."/>
        </authorList>
    </citation>
    <scope>NUCLEOTIDE SEQUENCE</scope>
    <source>
        <strain evidence="6">AT787</strain>
    </source>
</reference>
<dbReference type="GO" id="GO:0016787">
    <property type="term" value="F:hydrolase activity"/>
    <property type="evidence" value="ECO:0007669"/>
    <property type="project" value="UniProtKB-KW"/>
</dbReference>
<dbReference type="SMART" id="SM00849">
    <property type="entry name" value="Lactamase_B"/>
    <property type="match status" value="1"/>
</dbReference>
<organism evidence="6 7">
    <name type="scientific">Lyophyllum shimeji</name>
    <name type="common">Hon-shimeji</name>
    <name type="synonym">Tricholoma shimeji</name>
    <dbReference type="NCBI Taxonomy" id="47721"/>
    <lineage>
        <taxon>Eukaryota</taxon>
        <taxon>Fungi</taxon>
        <taxon>Dikarya</taxon>
        <taxon>Basidiomycota</taxon>
        <taxon>Agaricomycotina</taxon>
        <taxon>Agaricomycetes</taxon>
        <taxon>Agaricomycetidae</taxon>
        <taxon>Agaricales</taxon>
        <taxon>Tricholomatineae</taxon>
        <taxon>Lyophyllaceae</taxon>
        <taxon>Lyophyllum</taxon>
    </lineage>
</organism>
<feature type="domain" description="Metallo-beta-lactamase" evidence="5">
    <location>
        <begin position="32"/>
        <end position="238"/>
    </location>
</feature>
<dbReference type="Gene3D" id="3.60.15.10">
    <property type="entry name" value="Ribonuclease Z/Hydroxyacylglutathione hydrolase-like"/>
    <property type="match status" value="1"/>
</dbReference>
<dbReference type="Gene3D" id="1.10.10.10">
    <property type="entry name" value="Winged helix-like DNA-binding domain superfamily/Winged helix DNA-binding domain"/>
    <property type="match status" value="1"/>
</dbReference>
<dbReference type="AlphaFoldDB" id="A0A9P3PHE3"/>
<dbReference type="InterPro" id="IPR001279">
    <property type="entry name" value="Metallo-B-lactamas"/>
</dbReference>
<dbReference type="GO" id="GO:0046872">
    <property type="term" value="F:metal ion binding"/>
    <property type="evidence" value="ECO:0007669"/>
    <property type="project" value="UniProtKB-KW"/>
</dbReference>
<evidence type="ECO:0000256" key="2">
    <source>
        <dbReference type="ARBA" id="ARBA00022723"/>
    </source>
</evidence>
<evidence type="ECO:0000256" key="3">
    <source>
        <dbReference type="ARBA" id="ARBA00022801"/>
    </source>
</evidence>
<dbReference type="Proteomes" id="UP001063166">
    <property type="component" value="Unassembled WGS sequence"/>
</dbReference>
<evidence type="ECO:0000256" key="1">
    <source>
        <dbReference type="ARBA" id="ARBA00006759"/>
    </source>
</evidence>
<dbReference type="OrthoDB" id="17458at2759"/>
<comment type="similarity">
    <text evidence="1">Belongs to the metallo-beta-lactamase superfamily. Glyoxalase II family.</text>
</comment>
<protein>
    <submittedName>
        <fullName evidence="6">Metallo-beta-lactamase superfamily protein</fullName>
    </submittedName>
</protein>
<dbReference type="PANTHER" id="PTHR23131:SF0">
    <property type="entry name" value="ENDORIBONUCLEASE LACTB2"/>
    <property type="match status" value="1"/>
</dbReference>
<evidence type="ECO:0000259" key="5">
    <source>
        <dbReference type="SMART" id="SM00849"/>
    </source>
</evidence>
<accession>A0A9P3PHE3</accession>
<dbReference type="InterPro" id="IPR050662">
    <property type="entry name" value="Sec-metab_biosynth-thioest"/>
</dbReference>
<proteinExistence type="inferred from homology"/>
<keyword evidence="7" id="KW-1185">Reference proteome</keyword>
<sequence length="351" mass="38765">MEQLEVLPSISRLSDHVVRVLGQNPGKFTLQGTNTYVIGKENPYTLIDTGEGRDEYIPLLESVLRETAKCSKPDEPDVADIILSHWHGDHVGGLPSVLSLLKRLWVERNPTLPFRPPRLHKCPNLPDDPLKGHNASTTLPSIISALPLDAFSPTLSGRPFHDLHDTQVVAGLHVLHTPGHTSDSICLYIPQDKALYTADTVLGQGTAVFEDLSSYLKSLNKMLNFNGGDGYTLLYPGHGPVVPKGKELISGYIQHRLEREAQILEVLKTPPPVAEDSPDSPTHWTTWTIVTQLYAAYPESLWLPAAHGVDLHLRKLQDDGVVKRVAGEQQHTSWELVDILSSSPVDHKASY</sequence>
<dbReference type="GO" id="GO:0044550">
    <property type="term" value="P:secondary metabolite biosynthetic process"/>
    <property type="evidence" value="ECO:0007669"/>
    <property type="project" value="TreeGrafter"/>
</dbReference>
<dbReference type="EMBL" id="BRPK01000002">
    <property type="protein sequence ID" value="GLB35524.1"/>
    <property type="molecule type" value="Genomic_DNA"/>
</dbReference>
<gene>
    <name evidence="6" type="ORF">LshimejAT787_0210890</name>
</gene>
<name>A0A9P3PHE3_LYOSH</name>
<evidence type="ECO:0000313" key="7">
    <source>
        <dbReference type="Proteomes" id="UP001063166"/>
    </source>
</evidence>
<dbReference type="SUPFAM" id="SSF56281">
    <property type="entry name" value="Metallo-hydrolase/oxidoreductase"/>
    <property type="match status" value="1"/>
</dbReference>
<keyword evidence="3" id="KW-0378">Hydrolase</keyword>
<dbReference type="Pfam" id="PF17778">
    <property type="entry name" value="WHD_BLACT"/>
    <property type="match status" value="1"/>
</dbReference>
<keyword evidence="2" id="KW-0479">Metal-binding</keyword>
<dbReference type="Pfam" id="PF00753">
    <property type="entry name" value="Lactamase_B"/>
    <property type="match status" value="1"/>
</dbReference>
<dbReference type="InterPro" id="IPR047921">
    <property type="entry name" value="LACTB2-like_MBL-fold"/>
</dbReference>
<dbReference type="InterPro" id="IPR041516">
    <property type="entry name" value="LACTB2_WH"/>
</dbReference>
<keyword evidence="4" id="KW-0862">Zinc</keyword>
<comment type="caution">
    <text evidence="6">The sequence shown here is derived from an EMBL/GenBank/DDBJ whole genome shotgun (WGS) entry which is preliminary data.</text>
</comment>
<dbReference type="InterPro" id="IPR036866">
    <property type="entry name" value="RibonucZ/Hydroxyglut_hydro"/>
</dbReference>
<evidence type="ECO:0000313" key="6">
    <source>
        <dbReference type="EMBL" id="GLB35524.1"/>
    </source>
</evidence>
<dbReference type="PANTHER" id="PTHR23131">
    <property type="entry name" value="ENDORIBONUCLEASE LACTB2"/>
    <property type="match status" value="1"/>
</dbReference>